<evidence type="ECO:0000256" key="1">
    <source>
        <dbReference type="SAM" id="MobiDB-lite"/>
    </source>
</evidence>
<evidence type="ECO:0000313" key="2">
    <source>
        <dbReference type="EMBL" id="GAA5506008.1"/>
    </source>
</evidence>
<evidence type="ECO:0008006" key="4">
    <source>
        <dbReference type="Google" id="ProtNLM"/>
    </source>
</evidence>
<dbReference type="Proteomes" id="UP001416858">
    <property type="component" value="Unassembled WGS sequence"/>
</dbReference>
<accession>A0ABP9VLD8</accession>
<organism evidence="2 3">
    <name type="scientific">Novipirellula caenicola</name>
    <dbReference type="NCBI Taxonomy" id="1536901"/>
    <lineage>
        <taxon>Bacteria</taxon>
        <taxon>Pseudomonadati</taxon>
        <taxon>Planctomycetota</taxon>
        <taxon>Planctomycetia</taxon>
        <taxon>Pirellulales</taxon>
        <taxon>Pirellulaceae</taxon>
        <taxon>Novipirellula</taxon>
    </lineage>
</organism>
<feature type="region of interest" description="Disordered" evidence="1">
    <location>
        <begin position="57"/>
        <end position="83"/>
    </location>
</feature>
<dbReference type="PROSITE" id="PS51257">
    <property type="entry name" value="PROKAR_LIPOPROTEIN"/>
    <property type="match status" value="1"/>
</dbReference>
<keyword evidence="3" id="KW-1185">Reference proteome</keyword>
<gene>
    <name evidence="2" type="ORF">Rcae01_01458</name>
</gene>
<proteinExistence type="predicted"/>
<sequence>MNEMKHVEFRSKLSHCLASLLVAGCFVTTAGCGAANSGEGRTTEIEELNQFLDENPELRNTEPETSDLNSNEFEGITITREQV</sequence>
<evidence type="ECO:0000313" key="3">
    <source>
        <dbReference type="Proteomes" id="UP001416858"/>
    </source>
</evidence>
<reference evidence="2 3" key="1">
    <citation type="submission" date="2024-02" db="EMBL/GenBank/DDBJ databases">
        <title>Rhodopirellula caenicola NBRC 110016.</title>
        <authorList>
            <person name="Ichikawa N."/>
            <person name="Katano-Makiyama Y."/>
            <person name="Hidaka K."/>
        </authorList>
    </citation>
    <scope>NUCLEOTIDE SEQUENCE [LARGE SCALE GENOMIC DNA]</scope>
    <source>
        <strain evidence="2 3">NBRC 110016</strain>
    </source>
</reference>
<comment type="caution">
    <text evidence="2">The sequence shown here is derived from an EMBL/GenBank/DDBJ whole genome shotgun (WGS) entry which is preliminary data.</text>
</comment>
<dbReference type="EMBL" id="BAABRO010000002">
    <property type="protein sequence ID" value="GAA5506008.1"/>
    <property type="molecule type" value="Genomic_DNA"/>
</dbReference>
<dbReference type="RefSeq" id="WP_345682976.1">
    <property type="nucleotide sequence ID" value="NZ_BAABRO010000002.1"/>
</dbReference>
<name>A0ABP9VLD8_9BACT</name>
<protein>
    <recommendedName>
        <fullName evidence="4">Secreted protein</fullName>
    </recommendedName>
</protein>